<keyword evidence="2" id="KW-0732">Signal</keyword>
<feature type="region of interest" description="Disordered" evidence="1">
    <location>
        <begin position="190"/>
        <end position="209"/>
    </location>
</feature>
<dbReference type="PANTHER" id="PTHR35523">
    <property type="entry name" value="CELL WALL PROTEIN SED1"/>
    <property type="match status" value="1"/>
</dbReference>
<dbReference type="GO" id="GO:0009277">
    <property type="term" value="C:fungal-type cell wall"/>
    <property type="evidence" value="ECO:0007669"/>
    <property type="project" value="TreeGrafter"/>
</dbReference>
<evidence type="ECO:0000256" key="1">
    <source>
        <dbReference type="SAM" id="MobiDB-lite"/>
    </source>
</evidence>
<comment type="caution">
    <text evidence="3">The sequence shown here is derived from an EMBL/GenBank/DDBJ whole genome shotgun (WGS) entry which is preliminary data.</text>
</comment>
<dbReference type="Proteomes" id="UP001175261">
    <property type="component" value="Unassembled WGS sequence"/>
</dbReference>
<keyword evidence="4" id="KW-1185">Reference proteome</keyword>
<evidence type="ECO:0000313" key="3">
    <source>
        <dbReference type="EMBL" id="KAK0392583.1"/>
    </source>
</evidence>
<dbReference type="EMBL" id="JAPDFR010000001">
    <property type="protein sequence ID" value="KAK0392583.1"/>
    <property type="molecule type" value="Genomic_DNA"/>
</dbReference>
<dbReference type="GO" id="GO:0005199">
    <property type="term" value="F:structural constituent of cell wall"/>
    <property type="evidence" value="ECO:0007669"/>
    <property type="project" value="InterPro"/>
</dbReference>
<evidence type="ECO:0000313" key="4">
    <source>
        <dbReference type="Proteomes" id="UP001175261"/>
    </source>
</evidence>
<evidence type="ECO:0008006" key="5">
    <source>
        <dbReference type="Google" id="ProtNLM"/>
    </source>
</evidence>
<feature type="chain" id="PRO_5041403287" description="Cell wall glycoprotein" evidence="2">
    <location>
        <begin position="19"/>
        <end position="301"/>
    </location>
</feature>
<feature type="compositionally biased region" description="Pro residues" evidence="1">
    <location>
        <begin position="194"/>
        <end position="204"/>
    </location>
</feature>
<gene>
    <name evidence="3" type="ORF">NLU13_2078</name>
</gene>
<proteinExistence type="predicted"/>
<accession>A0AA39LCU2</accession>
<dbReference type="GO" id="GO:0031505">
    <property type="term" value="P:fungal-type cell wall organization"/>
    <property type="evidence" value="ECO:0007669"/>
    <property type="project" value="InterPro"/>
</dbReference>
<dbReference type="PANTHER" id="PTHR35523:SF1">
    <property type="entry name" value="CELL WALL PROTEIN SED1"/>
    <property type="match status" value="1"/>
</dbReference>
<dbReference type="AlphaFoldDB" id="A0AA39LCU2"/>
<sequence>MVARTFALGAAMAAVANAAAMYGNGTVVTTTEVVSTLTTYCPGPTTLTYGDKTYTVTEATTLTITDCPCTLTHPAKPTTTSYPSGDACSTQCAKEYSDCRTAPDANMSFCAANYASCLGYNPFQNGTLVTPTACSAQPTNTVYTTEIVNSYTTYCPEATTLTHGNKTYTVTQPTTLTITDCPCTVTKPIGQPTQQPPAPQPQPSQPAGDECSMKCAQEYSDCRTAPDANMSFCAANYASCLGYNPFENGSLVTPTACSSVVAPPATATGTPTGSGPSQVPTAGAARIVPGALVALGAIALL</sequence>
<organism evidence="3 4">
    <name type="scientific">Sarocladium strictum</name>
    <name type="common">Black bundle disease fungus</name>
    <name type="synonym">Acremonium strictum</name>
    <dbReference type="NCBI Taxonomy" id="5046"/>
    <lineage>
        <taxon>Eukaryota</taxon>
        <taxon>Fungi</taxon>
        <taxon>Dikarya</taxon>
        <taxon>Ascomycota</taxon>
        <taxon>Pezizomycotina</taxon>
        <taxon>Sordariomycetes</taxon>
        <taxon>Hypocreomycetidae</taxon>
        <taxon>Hypocreales</taxon>
        <taxon>Sarocladiaceae</taxon>
        <taxon>Sarocladium</taxon>
    </lineage>
</organism>
<feature type="signal peptide" evidence="2">
    <location>
        <begin position="1"/>
        <end position="18"/>
    </location>
</feature>
<evidence type="ECO:0000256" key="2">
    <source>
        <dbReference type="SAM" id="SignalP"/>
    </source>
</evidence>
<reference evidence="3" key="1">
    <citation type="submission" date="2022-10" db="EMBL/GenBank/DDBJ databases">
        <title>Determination and structural analysis of whole genome sequence of Sarocladium strictum F4-1.</title>
        <authorList>
            <person name="Hu L."/>
            <person name="Jiang Y."/>
        </authorList>
    </citation>
    <scope>NUCLEOTIDE SEQUENCE</scope>
    <source>
        <strain evidence="3">F4-1</strain>
    </source>
</reference>
<protein>
    <recommendedName>
        <fullName evidence="5">Cell wall glycoprotein</fullName>
    </recommendedName>
</protein>
<name>A0AA39LCU2_SARSR</name>
<dbReference type="InterPro" id="IPR038843">
    <property type="entry name" value="Sed1/Spi1"/>
</dbReference>